<evidence type="ECO:0000256" key="3">
    <source>
        <dbReference type="ARBA" id="ARBA00023237"/>
    </source>
</evidence>
<keyword evidence="3" id="KW-0998">Cell outer membrane</keyword>
<keyword evidence="5" id="KW-0732">Signal</keyword>
<comment type="subcellular location">
    <subcellularLocation>
        <location evidence="1">Cell outer membrane</location>
    </subcellularLocation>
</comment>
<feature type="domain" description="OmpA-like" evidence="6">
    <location>
        <begin position="540"/>
        <end position="660"/>
    </location>
</feature>
<feature type="signal peptide" evidence="5">
    <location>
        <begin position="1"/>
        <end position="24"/>
    </location>
</feature>
<evidence type="ECO:0000256" key="1">
    <source>
        <dbReference type="ARBA" id="ARBA00004442"/>
    </source>
</evidence>
<dbReference type="PROSITE" id="PS51123">
    <property type="entry name" value="OMPA_2"/>
    <property type="match status" value="1"/>
</dbReference>
<evidence type="ECO:0000256" key="2">
    <source>
        <dbReference type="ARBA" id="ARBA00023136"/>
    </source>
</evidence>
<dbReference type="InterPro" id="IPR006665">
    <property type="entry name" value="OmpA-like"/>
</dbReference>
<dbReference type="InterPro" id="IPR011659">
    <property type="entry name" value="WD40"/>
</dbReference>
<organism evidence="7 8">
    <name type="scientific">Pontibacter rugosus</name>
    <dbReference type="NCBI Taxonomy" id="1745966"/>
    <lineage>
        <taxon>Bacteria</taxon>
        <taxon>Pseudomonadati</taxon>
        <taxon>Bacteroidota</taxon>
        <taxon>Cytophagia</taxon>
        <taxon>Cytophagales</taxon>
        <taxon>Hymenobacteraceae</taxon>
        <taxon>Pontibacter</taxon>
    </lineage>
</organism>
<protein>
    <submittedName>
        <fullName evidence="7">OmpA family protein</fullName>
    </submittedName>
</protein>
<dbReference type="Proteomes" id="UP001597094">
    <property type="component" value="Unassembled WGS sequence"/>
</dbReference>
<evidence type="ECO:0000313" key="7">
    <source>
        <dbReference type="EMBL" id="MFD1187797.1"/>
    </source>
</evidence>
<dbReference type="Pfam" id="PF00691">
    <property type="entry name" value="OmpA"/>
    <property type="match status" value="1"/>
</dbReference>
<feature type="chain" id="PRO_5046518905" evidence="5">
    <location>
        <begin position="25"/>
        <end position="660"/>
    </location>
</feature>
<dbReference type="SUPFAM" id="SSF82171">
    <property type="entry name" value="DPP6 N-terminal domain-like"/>
    <property type="match status" value="1"/>
</dbReference>
<name>A0ABW3SV38_9BACT</name>
<dbReference type="PANTHER" id="PTHR30329">
    <property type="entry name" value="STATOR ELEMENT OF FLAGELLAR MOTOR COMPLEX"/>
    <property type="match status" value="1"/>
</dbReference>
<evidence type="ECO:0000256" key="4">
    <source>
        <dbReference type="PROSITE-ProRule" id="PRU00473"/>
    </source>
</evidence>
<dbReference type="RefSeq" id="WP_377530124.1">
    <property type="nucleotide sequence ID" value="NZ_JBHTLD010000176.1"/>
</dbReference>
<dbReference type="InterPro" id="IPR050330">
    <property type="entry name" value="Bact_OuterMem_StrucFunc"/>
</dbReference>
<evidence type="ECO:0000313" key="8">
    <source>
        <dbReference type="Proteomes" id="UP001597094"/>
    </source>
</evidence>
<dbReference type="EMBL" id="JBHTLD010000176">
    <property type="protein sequence ID" value="MFD1187797.1"/>
    <property type="molecule type" value="Genomic_DNA"/>
</dbReference>
<gene>
    <name evidence="7" type="ORF">ACFQ2O_16395</name>
</gene>
<keyword evidence="2 4" id="KW-0472">Membrane</keyword>
<dbReference type="PANTHER" id="PTHR30329:SF21">
    <property type="entry name" value="LIPOPROTEIN YIAD-RELATED"/>
    <property type="match status" value="1"/>
</dbReference>
<dbReference type="InterPro" id="IPR011990">
    <property type="entry name" value="TPR-like_helical_dom_sf"/>
</dbReference>
<evidence type="ECO:0000259" key="6">
    <source>
        <dbReference type="PROSITE" id="PS51123"/>
    </source>
</evidence>
<dbReference type="SUPFAM" id="SSF103088">
    <property type="entry name" value="OmpA-like"/>
    <property type="match status" value="1"/>
</dbReference>
<evidence type="ECO:0000256" key="5">
    <source>
        <dbReference type="SAM" id="SignalP"/>
    </source>
</evidence>
<dbReference type="SUPFAM" id="SSF48452">
    <property type="entry name" value="TPR-like"/>
    <property type="match status" value="1"/>
</dbReference>
<dbReference type="PRINTS" id="PR01021">
    <property type="entry name" value="OMPADOMAIN"/>
</dbReference>
<dbReference type="Gene3D" id="1.25.40.10">
    <property type="entry name" value="Tetratricopeptide repeat domain"/>
    <property type="match status" value="1"/>
</dbReference>
<sequence>MNFRYTPLYIIAAAMLGFAPLAQSQSLRKANRLYDNYQYALALQEYQEVIQKKQPDLATAERIATSYRLTRQSQASENWYGKVVAMEGRDPINLYHYAEALRSNGKYKEAKEQYMQWAEEVPEQAERAQALMEATDQALRWMGQPAVAEVKTLPALSTAGFADFSPMPYGNNSLVFTSDRGVSKAGKEAKIYGWTGRPYLQLFMAQQNGQGEWGSPEALQDVINEDYHNATASAAKEGDKLYFTRTKSVPALGNVNADPTSWIKKDINTNQVNRLEIYSAEKQGGSWSNIQPFAYNKVEEYSVGHPALSPDGQVLYFVSDMPGSRGDTDIFYSTRQADGSWGEPINAGTTVNTTGRESFPYVDANGKLYFASDGHVGMGGMDIFSAEGNLGQWRAVKNLGYPLNSPKNDFGIMFTEAGERGLLSSNRDSQNGTEDIYAFTVLQKPVVLAITTVGRFQNDKKRTVQEPLPETRILMARKNTSDSTVFVTDKDAKYFLDARTGNTYVFSGSKLGYLKMESSVQVPATAPDTVQVALIFDKNEIEKAITLDNIYYDLDKWDIRPDAAKELDNLVTLLKNNPRIKIEMSAHTDSRESQQYNQLLSERRAQAAVDYLVSKGIDASRLTARGYGKTRLVNKCATGVQCSEAEHQMNRRTEFTIKKN</sequence>
<dbReference type="Gene3D" id="3.30.1330.60">
    <property type="entry name" value="OmpA-like domain"/>
    <property type="match status" value="1"/>
</dbReference>
<dbReference type="Pfam" id="PF07676">
    <property type="entry name" value="PD40"/>
    <property type="match status" value="2"/>
</dbReference>
<dbReference type="CDD" id="cd07185">
    <property type="entry name" value="OmpA_C-like"/>
    <property type="match status" value="1"/>
</dbReference>
<dbReference type="InterPro" id="IPR036737">
    <property type="entry name" value="OmpA-like_sf"/>
</dbReference>
<keyword evidence="8" id="KW-1185">Reference proteome</keyword>
<comment type="caution">
    <text evidence="7">The sequence shown here is derived from an EMBL/GenBank/DDBJ whole genome shotgun (WGS) entry which is preliminary data.</text>
</comment>
<proteinExistence type="predicted"/>
<reference evidence="8" key="1">
    <citation type="journal article" date="2019" name="Int. J. Syst. Evol. Microbiol.">
        <title>The Global Catalogue of Microorganisms (GCM) 10K type strain sequencing project: providing services to taxonomists for standard genome sequencing and annotation.</title>
        <authorList>
            <consortium name="The Broad Institute Genomics Platform"/>
            <consortium name="The Broad Institute Genome Sequencing Center for Infectious Disease"/>
            <person name="Wu L."/>
            <person name="Ma J."/>
        </authorList>
    </citation>
    <scope>NUCLEOTIDE SEQUENCE [LARGE SCALE GENOMIC DNA]</scope>
    <source>
        <strain evidence="8">JCM 31319</strain>
    </source>
</reference>
<accession>A0ABW3SV38</accession>
<dbReference type="InterPro" id="IPR006664">
    <property type="entry name" value="OMP_bac"/>
</dbReference>